<dbReference type="InterPro" id="IPR050295">
    <property type="entry name" value="Plant_2OG-oxidoreductases"/>
</dbReference>
<reference evidence="6 7" key="1">
    <citation type="submission" date="2022-03" db="EMBL/GenBank/DDBJ databases">
        <authorList>
            <person name="Nunn A."/>
            <person name="Chopra R."/>
            <person name="Nunn A."/>
            <person name="Contreras Garrido A."/>
        </authorList>
    </citation>
    <scope>NUCLEOTIDE SEQUENCE [LARGE SCALE GENOMIC DNA]</scope>
</reference>
<dbReference type="PROSITE" id="PS51471">
    <property type="entry name" value="FE2OG_OXY"/>
    <property type="match status" value="1"/>
</dbReference>
<dbReference type="Pfam" id="PF14226">
    <property type="entry name" value="DIOX_N"/>
    <property type="match status" value="1"/>
</dbReference>
<gene>
    <name evidence="6" type="ORF">TAV2_LOCUS4584</name>
</gene>
<dbReference type="InterPro" id="IPR005123">
    <property type="entry name" value="Oxoglu/Fe-dep_dioxygenase_dom"/>
</dbReference>
<evidence type="ECO:0000313" key="7">
    <source>
        <dbReference type="Proteomes" id="UP000836841"/>
    </source>
</evidence>
<evidence type="ECO:0000256" key="1">
    <source>
        <dbReference type="ARBA" id="ARBA00008056"/>
    </source>
</evidence>
<dbReference type="Gene3D" id="2.60.120.330">
    <property type="entry name" value="B-lactam Antibiotic, Isopenicillin N Synthase, Chain"/>
    <property type="match status" value="2"/>
</dbReference>
<dbReference type="InterPro" id="IPR026992">
    <property type="entry name" value="DIOX_N"/>
</dbReference>
<keyword evidence="2 4" id="KW-0479">Metal-binding</keyword>
<sequence>MSSHTHMEKLEAKYTGIGSCLRVPSVQDLAGVPMATIPPRYIRPDQDPPIMSDASSFPIVPVIDLQNFLSSDLMTSELDTLHFACKEWGFFQLSIHDDLWVQLGNIAKWRNELRFGFKCRGSTGYHGGIIDKSEKHYAVLLGHMAKALKMREEEVRELFKGGMQALRANYYPPCPQPELVIGLSPHSDAGLLTVLLQLRDVQGLQIKKDGIWIPVRPLPDAFIVNVGDSLEIATNGIYKSIQHRAVVHHPVVTPENPAQFKRVKVEEYYKRFLGRKLDQKSNHDAMRIQSSCEDGEDI</sequence>
<name>A0AAU9RG44_THLAR</name>
<proteinExistence type="inferred from homology"/>
<dbReference type="GO" id="GO:0046872">
    <property type="term" value="F:metal ion binding"/>
    <property type="evidence" value="ECO:0007669"/>
    <property type="project" value="UniProtKB-KW"/>
</dbReference>
<dbReference type="AlphaFoldDB" id="A0AAU9RG44"/>
<evidence type="ECO:0000313" key="6">
    <source>
        <dbReference type="EMBL" id="CAH2041880.1"/>
    </source>
</evidence>
<dbReference type="InterPro" id="IPR044861">
    <property type="entry name" value="IPNS-like_FE2OG_OXY"/>
</dbReference>
<keyword evidence="7" id="KW-1185">Reference proteome</keyword>
<dbReference type="Proteomes" id="UP000836841">
    <property type="component" value="Unassembled WGS sequence"/>
</dbReference>
<dbReference type="SUPFAM" id="SSF51197">
    <property type="entry name" value="Clavaminate synthase-like"/>
    <property type="match status" value="1"/>
</dbReference>
<evidence type="ECO:0000256" key="2">
    <source>
        <dbReference type="ARBA" id="ARBA00022723"/>
    </source>
</evidence>
<dbReference type="GO" id="GO:0016491">
    <property type="term" value="F:oxidoreductase activity"/>
    <property type="evidence" value="ECO:0007669"/>
    <property type="project" value="UniProtKB-KW"/>
</dbReference>
<dbReference type="Pfam" id="PF03171">
    <property type="entry name" value="2OG-FeII_Oxy"/>
    <property type="match status" value="1"/>
</dbReference>
<keyword evidence="3 4" id="KW-0408">Iron</keyword>
<feature type="domain" description="Fe2OG dioxygenase" evidence="5">
    <location>
        <begin position="161"/>
        <end position="290"/>
    </location>
</feature>
<protein>
    <recommendedName>
        <fullName evidence="5">Fe2OG dioxygenase domain-containing protein</fullName>
    </recommendedName>
</protein>
<keyword evidence="4" id="KW-0560">Oxidoreductase</keyword>
<dbReference type="PANTHER" id="PTHR47991">
    <property type="entry name" value="OXOGLUTARATE/IRON-DEPENDENT DIOXYGENASE"/>
    <property type="match status" value="1"/>
</dbReference>
<comment type="caution">
    <text evidence="6">The sequence shown here is derived from an EMBL/GenBank/DDBJ whole genome shotgun (WGS) entry which is preliminary data.</text>
</comment>
<accession>A0AAU9RG44</accession>
<organism evidence="6 7">
    <name type="scientific">Thlaspi arvense</name>
    <name type="common">Field penny-cress</name>
    <dbReference type="NCBI Taxonomy" id="13288"/>
    <lineage>
        <taxon>Eukaryota</taxon>
        <taxon>Viridiplantae</taxon>
        <taxon>Streptophyta</taxon>
        <taxon>Embryophyta</taxon>
        <taxon>Tracheophyta</taxon>
        <taxon>Spermatophyta</taxon>
        <taxon>Magnoliopsida</taxon>
        <taxon>eudicotyledons</taxon>
        <taxon>Gunneridae</taxon>
        <taxon>Pentapetalae</taxon>
        <taxon>rosids</taxon>
        <taxon>malvids</taxon>
        <taxon>Brassicales</taxon>
        <taxon>Brassicaceae</taxon>
        <taxon>Thlaspideae</taxon>
        <taxon>Thlaspi</taxon>
    </lineage>
</organism>
<dbReference type="InterPro" id="IPR027443">
    <property type="entry name" value="IPNS-like_sf"/>
</dbReference>
<comment type="similarity">
    <text evidence="1 4">Belongs to the iron/ascorbate-dependent oxidoreductase family.</text>
</comment>
<evidence type="ECO:0000256" key="3">
    <source>
        <dbReference type="ARBA" id="ARBA00023004"/>
    </source>
</evidence>
<evidence type="ECO:0000256" key="4">
    <source>
        <dbReference type="RuleBase" id="RU003682"/>
    </source>
</evidence>
<evidence type="ECO:0000259" key="5">
    <source>
        <dbReference type="PROSITE" id="PS51471"/>
    </source>
</evidence>
<dbReference type="EMBL" id="CAJVSB020000138">
    <property type="protein sequence ID" value="CAH2041880.1"/>
    <property type="molecule type" value="Genomic_DNA"/>
</dbReference>